<accession>A0A8J5N1Q2</accession>
<keyword evidence="1" id="KW-0472">Membrane</keyword>
<feature type="chain" id="PRO_5035207670" evidence="2">
    <location>
        <begin position="17"/>
        <end position="209"/>
    </location>
</feature>
<organism evidence="3 4">
    <name type="scientific">Homarus americanus</name>
    <name type="common">American lobster</name>
    <dbReference type="NCBI Taxonomy" id="6706"/>
    <lineage>
        <taxon>Eukaryota</taxon>
        <taxon>Metazoa</taxon>
        <taxon>Ecdysozoa</taxon>
        <taxon>Arthropoda</taxon>
        <taxon>Crustacea</taxon>
        <taxon>Multicrustacea</taxon>
        <taxon>Malacostraca</taxon>
        <taxon>Eumalacostraca</taxon>
        <taxon>Eucarida</taxon>
        <taxon>Decapoda</taxon>
        <taxon>Pleocyemata</taxon>
        <taxon>Astacidea</taxon>
        <taxon>Nephropoidea</taxon>
        <taxon>Nephropidae</taxon>
        <taxon>Homarus</taxon>
    </lineage>
</organism>
<keyword evidence="1" id="KW-1133">Transmembrane helix</keyword>
<gene>
    <name evidence="3" type="primary">Clec-L10</name>
    <name evidence="3" type="ORF">Hamer_G014780</name>
</gene>
<dbReference type="Proteomes" id="UP000747542">
    <property type="component" value="Unassembled WGS sequence"/>
</dbReference>
<reference evidence="3" key="1">
    <citation type="journal article" date="2021" name="Sci. Adv.">
        <title>The American lobster genome reveals insights on longevity, neural, and immune adaptations.</title>
        <authorList>
            <person name="Polinski J.M."/>
            <person name="Zimin A.V."/>
            <person name="Clark K.F."/>
            <person name="Kohn A.B."/>
            <person name="Sadowski N."/>
            <person name="Timp W."/>
            <person name="Ptitsyn A."/>
            <person name="Khanna P."/>
            <person name="Romanova D.Y."/>
            <person name="Williams P."/>
            <person name="Greenwood S.J."/>
            <person name="Moroz L.L."/>
            <person name="Walt D.R."/>
            <person name="Bodnar A.G."/>
        </authorList>
    </citation>
    <scope>NUCLEOTIDE SEQUENCE</scope>
    <source>
        <strain evidence="3">GMGI-L3</strain>
    </source>
</reference>
<evidence type="ECO:0000256" key="1">
    <source>
        <dbReference type="SAM" id="Phobius"/>
    </source>
</evidence>
<dbReference type="AlphaFoldDB" id="A0A8J5N1Q2"/>
<dbReference type="EMBL" id="JAHLQT010012015">
    <property type="protein sequence ID" value="KAG7171641.1"/>
    <property type="molecule type" value="Genomic_DNA"/>
</dbReference>
<dbReference type="SUPFAM" id="SSF56436">
    <property type="entry name" value="C-type lectin-like"/>
    <property type="match status" value="1"/>
</dbReference>
<dbReference type="InterPro" id="IPR016187">
    <property type="entry name" value="CTDL_fold"/>
</dbReference>
<keyword evidence="4" id="KW-1185">Reference proteome</keyword>
<proteinExistence type="predicted"/>
<protein>
    <submittedName>
        <fullName evidence="3">Putative C-type lectin-like 10</fullName>
    </submittedName>
</protein>
<evidence type="ECO:0000256" key="2">
    <source>
        <dbReference type="SAM" id="SignalP"/>
    </source>
</evidence>
<feature type="transmembrane region" description="Helical" evidence="1">
    <location>
        <begin position="78"/>
        <end position="101"/>
    </location>
</feature>
<feature type="transmembrane region" description="Helical" evidence="1">
    <location>
        <begin position="108"/>
        <end position="127"/>
    </location>
</feature>
<keyword evidence="2" id="KW-0732">Signal</keyword>
<dbReference type="PROSITE" id="PS00615">
    <property type="entry name" value="C_TYPE_LECTIN_1"/>
    <property type="match status" value="1"/>
</dbReference>
<dbReference type="InterPro" id="IPR018378">
    <property type="entry name" value="C-type_lectin_CS"/>
</dbReference>
<evidence type="ECO:0000313" key="3">
    <source>
        <dbReference type="EMBL" id="KAG7171641.1"/>
    </source>
</evidence>
<keyword evidence="1" id="KW-0812">Transmembrane</keyword>
<sequence length="209" mass="22466">MATTLLLLLLFALTMGQQCIHPYAAIGGRCIYIDPFILGSMQEVRNVCQSHHGDILWFEEGTDCDFYRDLLNHLHTNLVAVVGVLVVAVVGVLVVAVVGVLVVAVVGVLVVAVVGVLVVAVVGVLVVAVVCVLVVDVVGVLVVAVVGVIVWLLYMKTGKAARLGVPYWLEKYPHKDTTSNCAILYKNGGYYWIDAKCDTRKAAAICRYA</sequence>
<comment type="caution">
    <text evidence="3">The sequence shown here is derived from an EMBL/GenBank/DDBJ whole genome shotgun (WGS) entry which is preliminary data.</text>
</comment>
<feature type="signal peptide" evidence="2">
    <location>
        <begin position="1"/>
        <end position="16"/>
    </location>
</feature>
<name>A0A8J5N1Q2_HOMAM</name>
<feature type="transmembrane region" description="Helical" evidence="1">
    <location>
        <begin position="133"/>
        <end position="154"/>
    </location>
</feature>
<evidence type="ECO:0000313" key="4">
    <source>
        <dbReference type="Proteomes" id="UP000747542"/>
    </source>
</evidence>
<dbReference type="CDD" id="cd00037">
    <property type="entry name" value="CLECT"/>
    <property type="match status" value="1"/>
</dbReference>